<evidence type="ECO:0000313" key="3">
    <source>
        <dbReference type="Proteomes" id="UP000054047"/>
    </source>
</evidence>
<sequence>MQGVGAVKGNGIPTNPNEPAFGKMPLSTTSTKNMIGLFNISATAQRRPRAQEPPRDDCLTRPSS</sequence>
<evidence type="ECO:0000256" key="1">
    <source>
        <dbReference type="SAM" id="MobiDB-lite"/>
    </source>
</evidence>
<feature type="region of interest" description="Disordered" evidence="1">
    <location>
        <begin position="1"/>
        <end position="28"/>
    </location>
</feature>
<feature type="region of interest" description="Disordered" evidence="1">
    <location>
        <begin position="41"/>
        <end position="64"/>
    </location>
</feature>
<evidence type="ECO:0000313" key="2">
    <source>
        <dbReference type="EMBL" id="KIH66851.1"/>
    </source>
</evidence>
<dbReference type="EMBL" id="KN726938">
    <property type="protein sequence ID" value="KIH66851.1"/>
    <property type="molecule type" value="Genomic_DNA"/>
</dbReference>
<keyword evidence="3" id="KW-1185">Reference proteome</keyword>
<reference evidence="2 3" key="1">
    <citation type="submission" date="2013-12" db="EMBL/GenBank/DDBJ databases">
        <title>Draft genome of the parsitic nematode Ancylostoma duodenale.</title>
        <authorList>
            <person name="Mitreva M."/>
        </authorList>
    </citation>
    <scope>NUCLEOTIDE SEQUENCE [LARGE SCALE GENOMIC DNA]</scope>
    <source>
        <strain evidence="2 3">Zhejiang</strain>
    </source>
</reference>
<dbReference type="Proteomes" id="UP000054047">
    <property type="component" value="Unassembled WGS sequence"/>
</dbReference>
<name>A0A0C2HBK4_9BILA</name>
<proteinExistence type="predicted"/>
<feature type="compositionally biased region" description="Basic and acidic residues" evidence="1">
    <location>
        <begin position="49"/>
        <end position="64"/>
    </location>
</feature>
<accession>A0A0C2HBK4</accession>
<dbReference type="AlphaFoldDB" id="A0A0C2HBK4"/>
<organism evidence="2 3">
    <name type="scientific">Ancylostoma duodenale</name>
    <dbReference type="NCBI Taxonomy" id="51022"/>
    <lineage>
        <taxon>Eukaryota</taxon>
        <taxon>Metazoa</taxon>
        <taxon>Ecdysozoa</taxon>
        <taxon>Nematoda</taxon>
        <taxon>Chromadorea</taxon>
        <taxon>Rhabditida</taxon>
        <taxon>Rhabditina</taxon>
        <taxon>Rhabditomorpha</taxon>
        <taxon>Strongyloidea</taxon>
        <taxon>Ancylostomatidae</taxon>
        <taxon>Ancylostomatinae</taxon>
        <taxon>Ancylostoma</taxon>
    </lineage>
</organism>
<gene>
    <name evidence="2" type="ORF">ANCDUO_02821</name>
</gene>
<protein>
    <submittedName>
        <fullName evidence="2">Uncharacterized protein</fullName>
    </submittedName>
</protein>